<dbReference type="SUPFAM" id="SSF46785">
    <property type="entry name" value="Winged helix' DNA-binding domain"/>
    <property type="match status" value="1"/>
</dbReference>
<evidence type="ECO:0000256" key="1">
    <source>
        <dbReference type="ARBA" id="ARBA00004286"/>
    </source>
</evidence>
<keyword evidence="4" id="KW-0805">Transcription regulation</keyword>
<name>A0A2I0I893_PUNGR</name>
<feature type="domain" description="Myb-like" evidence="11">
    <location>
        <begin position="1"/>
        <end position="57"/>
    </location>
</feature>
<comment type="caution">
    <text evidence="14">The sequence shown here is derived from an EMBL/GenBank/DDBJ whole genome shotgun (WGS) entry which is preliminary data.</text>
</comment>
<evidence type="ECO:0000256" key="3">
    <source>
        <dbReference type="ARBA" id="ARBA00022454"/>
    </source>
</evidence>
<dbReference type="InterPro" id="IPR044597">
    <property type="entry name" value="SMH1-6"/>
</dbReference>
<evidence type="ECO:0000259" key="11">
    <source>
        <dbReference type="PROSITE" id="PS50090"/>
    </source>
</evidence>
<evidence type="ECO:0000256" key="9">
    <source>
        <dbReference type="ARBA" id="ARBA00032813"/>
    </source>
</evidence>
<organism evidence="14 15">
    <name type="scientific">Punica granatum</name>
    <name type="common">Pomegranate</name>
    <dbReference type="NCBI Taxonomy" id="22663"/>
    <lineage>
        <taxon>Eukaryota</taxon>
        <taxon>Viridiplantae</taxon>
        <taxon>Streptophyta</taxon>
        <taxon>Embryophyta</taxon>
        <taxon>Tracheophyta</taxon>
        <taxon>Spermatophyta</taxon>
        <taxon>Magnoliopsida</taxon>
        <taxon>eudicotyledons</taxon>
        <taxon>Gunneridae</taxon>
        <taxon>Pentapetalae</taxon>
        <taxon>rosids</taxon>
        <taxon>malvids</taxon>
        <taxon>Myrtales</taxon>
        <taxon>Lythraceae</taxon>
        <taxon>Punica</taxon>
    </lineage>
</organism>
<evidence type="ECO:0000259" key="12">
    <source>
        <dbReference type="PROSITE" id="PS51294"/>
    </source>
</evidence>
<dbReference type="InterPro" id="IPR036388">
    <property type="entry name" value="WH-like_DNA-bd_sf"/>
</dbReference>
<evidence type="ECO:0000256" key="7">
    <source>
        <dbReference type="ARBA" id="ARBA00023163"/>
    </source>
</evidence>
<dbReference type="STRING" id="22663.A0A2I0I893"/>
<evidence type="ECO:0000256" key="8">
    <source>
        <dbReference type="ARBA" id="ARBA00023242"/>
    </source>
</evidence>
<dbReference type="GO" id="GO:0006334">
    <property type="term" value="P:nucleosome assembly"/>
    <property type="evidence" value="ECO:0007669"/>
    <property type="project" value="InterPro"/>
</dbReference>
<dbReference type="AlphaFoldDB" id="A0A2I0I893"/>
<dbReference type="CDD" id="cd11660">
    <property type="entry name" value="SANT_TRF"/>
    <property type="match status" value="1"/>
</dbReference>
<accession>A0A2I0I893</accession>
<dbReference type="SUPFAM" id="SSF46689">
    <property type="entry name" value="Homeodomain-like"/>
    <property type="match status" value="1"/>
</dbReference>
<evidence type="ECO:0000256" key="4">
    <source>
        <dbReference type="ARBA" id="ARBA00023015"/>
    </source>
</evidence>
<evidence type="ECO:0000256" key="6">
    <source>
        <dbReference type="ARBA" id="ARBA00023125"/>
    </source>
</evidence>
<dbReference type="Pfam" id="PF00538">
    <property type="entry name" value="Linker_histone"/>
    <property type="match status" value="1"/>
</dbReference>
<protein>
    <recommendedName>
        <fullName evidence="9">MYB transcription factor</fullName>
    </recommendedName>
</protein>
<keyword evidence="7" id="KW-0804">Transcription</keyword>
<keyword evidence="6" id="KW-0238">DNA-binding</keyword>
<dbReference type="Pfam" id="PF00249">
    <property type="entry name" value="Myb_DNA-binding"/>
    <property type="match status" value="1"/>
</dbReference>
<keyword evidence="5" id="KW-0175">Coiled coil</keyword>
<reference evidence="14 15" key="1">
    <citation type="submission" date="2017-11" db="EMBL/GenBank/DDBJ databases">
        <title>De-novo sequencing of pomegranate (Punica granatum L.) genome.</title>
        <authorList>
            <person name="Akparov Z."/>
            <person name="Amiraslanov A."/>
            <person name="Hajiyeva S."/>
            <person name="Abbasov M."/>
            <person name="Kaur K."/>
            <person name="Hamwieh A."/>
            <person name="Solovyev V."/>
            <person name="Salamov A."/>
            <person name="Braich B."/>
            <person name="Kosarev P."/>
            <person name="Mahmoud A."/>
            <person name="Hajiyev E."/>
            <person name="Babayeva S."/>
            <person name="Izzatullayeva V."/>
            <person name="Mammadov A."/>
            <person name="Mammadov A."/>
            <person name="Sharifova S."/>
            <person name="Ojaghi J."/>
            <person name="Eynullazada K."/>
            <person name="Bayramov B."/>
            <person name="Abdulazimova A."/>
            <person name="Shahmuradov I."/>
        </authorList>
    </citation>
    <scope>NUCLEOTIDE SEQUENCE [LARGE SCALE GENOMIC DNA]</scope>
    <source>
        <strain evidence="15">cv. AG2017</strain>
        <tissue evidence="14">Leaf</tissue>
    </source>
</reference>
<gene>
    <name evidence="14" type="ORF">CRG98_039720</name>
</gene>
<dbReference type="InterPro" id="IPR036390">
    <property type="entry name" value="WH_DNA-bd_sf"/>
</dbReference>
<keyword evidence="3" id="KW-0158">Chromosome</keyword>
<feature type="region of interest" description="Disordered" evidence="10">
    <location>
        <begin position="210"/>
        <end position="229"/>
    </location>
</feature>
<dbReference type="PROSITE" id="PS50090">
    <property type="entry name" value="MYB_LIKE"/>
    <property type="match status" value="1"/>
</dbReference>
<feature type="domain" description="H15" evidence="13">
    <location>
        <begin position="141"/>
        <end position="209"/>
    </location>
</feature>
<evidence type="ECO:0000313" key="14">
    <source>
        <dbReference type="EMBL" id="PKI39880.1"/>
    </source>
</evidence>
<dbReference type="PANTHER" id="PTHR46267:SF3">
    <property type="entry name" value="TELOMERE REPEAT-BINDING FACTOR 4-RELATED"/>
    <property type="match status" value="1"/>
</dbReference>
<dbReference type="PROSITE" id="PS51294">
    <property type="entry name" value="HTH_MYB"/>
    <property type="match status" value="1"/>
</dbReference>
<dbReference type="GO" id="GO:0003691">
    <property type="term" value="F:double-stranded telomeric DNA binding"/>
    <property type="evidence" value="ECO:0007669"/>
    <property type="project" value="InterPro"/>
</dbReference>
<evidence type="ECO:0000313" key="15">
    <source>
        <dbReference type="Proteomes" id="UP000233551"/>
    </source>
</evidence>
<keyword evidence="15" id="KW-1185">Reference proteome</keyword>
<dbReference type="InterPro" id="IPR005818">
    <property type="entry name" value="Histone_H1/H5_H15"/>
</dbReference>
<dbReference type="InterPro" id="IPR001005">
    <property type="entry name" value="SANT/Myb"/>
</dbReference>
<sequence>MGNQKLKWTAEEEEALLAGIAKYGPGKWKNILRDPEFAPSLVNRSNIDLKDKWRNLSVSGPGSKEKLRLPKGKALPALQNSVAPASAAPAVLADNTTTDAVIDDPSNSLHDSKNACRCAALILSQSDFHNVITFRLVSLLRKGMYNELIIETLSTITDSNGADIGTILSYIEERLEVPPNFRRLLGSRLRRLVLQGKLEKVQNNYRVNRDVTVGTNPPTPKQKDVKPRPIQAPSVLPSHETMQEAAMAAAYKVAEAENKAFLASEAVKEAERAHGASLFSWRSMSIVAKNAFCNSSRPL</sequence>
<dbReference type="EMBL" id="PGOL01003729">
    <property type="protein sequence ID" value="PKI39880.1"/>
    <property type="molecule type" value="Genomic_DNA"/>
</dbReference>
<evidence type="ECO:0000256" key="10">
    <source>
        <dbReference type="SAM" id="MobiDB-lite"/>
    </source>
</evidence>
<dbReference type="Proteomes" id="UP000233551">
    <property type="component" value="Unassembled WGS sequence"/>
</dbReference>
<evidence type="ECO:0000256" key="5">
    <source>
        <dbReference type="ARBA" id="ARBA00023054"/>
    </source>
</evidence>
<dbReference type="Gene3D" id="1.10.10.10">
    <property type="entry name" value="Winged helix-like DNA-binding domain superfamily/Winged helix DNA-binding domain"/>
    <property type="match status" value="1"/>
</dbReference>
<keyword evidence="8" id="KW-0539">Nucleus</keyword>
<proteinExistence type="predicted"/>
<dbReference type="SMART" id="SM00526">
    <property type="entry name" value="H15"/>
    <property type="match status" value="1"/>
</dbReference>
<dbReference type="PANTHER" id="PTHR46267">
    <property type="entry name" value="SINGLE MYB HISTONE 4"/>
    <property type="match status" value="1"/>
</dbReference>
<dbReference type="InterPro" id="IPR009057">
    <property type="entry name" value="Homeodomain-like_sf"/>
</dbReference>
<dbReference type="InterPro" id="IPR017930">
    <property type="entry name" value="Myb_dom"/>
</dbReference>
<dbReference type="FunFam" id="1.10.10.60:FF:000168">
    <property type="entry name" value="Telomere repeat-binding factor 1"/>
    <property type="match status" value="1"/>
</dbReference>
<dbReference type="PROSITE" id="PS51504">
    <property type="entry name" value="H15"/>
    <property type="match status" value="1"/>
</dbReference>
<evidence type="ECO:0000259" key="13">
    <source>
        <dbReference type="PROSITE" id="PS51504"/>
    </source>
</evidence>
<evidence type="ECO:0000256" key="2">
    <source>
        <dbReference type="ARBA" id="ARBA00004604"/>
    </source>
</evidence>
<dbReference type="GO" id="GO:0000786">
    <property type="term" value="C:nucleosome"/>
    <property type="evidence" value="ECO:0007669"/>
    <property type="project" value="InterPro"/>
</dbReference>
<dbReference type="Gene3D" id="1.10.10.60">
    <property type="entry name" value="Homeodomain-like"/>
    <property type="match status" value="1"/>
</dbReference>
<dbReference type="SMART" id="SM00717">
    <property type="entry name" value="SANT"/>
    <property type="match status" value="1"/>
</dbReference>
<dbReference type="GO" id="GO:0005730">
    <property type="term" value="C:nucleolus"/>
    <property type="evidence" value="ECO:0007669"/>
    <property type="project" value="UniProtKB-SubCell"/>
</dbReference>
<feature type="domain" description="HTH myb-type" evidence="12">
    <location>
        <begin position="1"/>
        <end position="61"/>
    </location>
</feature>
<comment type="subcellular location">
    <subcellularLocation>
        <location evidence="1">Chromosome</location>
    </subcellularLocation>
    <subcellularLocation>
        <location evidence="2">Nucleus</location>
        <location evidence="2">Nucleolus</location>
    </subcellularLocation>
</comment>